<name>A0A811VB28_CERCA</name>
<gene>
    <name evidence="1" type="ORF">CCAP1982_LOCUS21531</name>
</gene>
<accession>A0A811VB28</accession>
<keyword evidence="2" id="KW-1185">Reference proteome</keyword>
<sequence length="68" mass="7359">PCETLLQLNSPTLIKSSAYRMGDTPCRGEKDEGGNTIVQKIESKNNKIAGANALPADLFKYSDAVLVY</sequence>
<evidence type="ECO:0000313" key="2">
    <source>
        <dbReference type="Proteomes" id="UP000606786"/>
    </source>
</evidence>
<reference evidence="1" key="1">
    <citation type="submission" date="2020-11" db="EMBL/GenBank/DDBJ databases">
        <authorList>
            <person name="Whitehead M."/>
        </authorList>
    </citation>
    <scope>NUCLEOTIDE SEQUENCE</scope>
    <source>
        <strain evidence="1">EGII</strain>
    </source>
</reference>
<organism evidence="1 2">
    <name type="scientific">Ceratitis capitata</name>
    <name type="common">Mediterranean fruit fly</name>
    <name type="synonym">Tephritis capitata</name>
    <dbReference type="NCBI Taxonomy" id="7213"/>
    <lineage>
        <taxon>Eukaryota</taxon>
        <taxon>Metazoa</taxon>
        <taxon>Ecdysozoa</taxon>
        <taxon>Arthropoda</taxon>
        <taxon>Hexapoda</taxon>
        <taxon>Insecta</taxon>
        <taxon>Pterygota</taxon>
        <taxon>Neoptera</taxon>
        <taxon>Endopterygota</taxon>
        <taxon>Diptera</taxon>
        <taxon>Brachycera</taxon>
        <taxon>Muscomorpha</taxon>
        <taxon>Tephritoidea</taxon>
        <taxon>Tephritidae</taxon>
        <taxon>Ceratitis</taxon>
        <taxon>Ceratitis</taxon>
    </lineage>
</organism>
<dbReference type="AlphaFoldDB" id="A0A811VB28"/>
<comment type="caution">
    <text evidence="1">The sequence shown here is derived from an EMBL/GenBank/DDBJ whole genome shotgun (WGS) entry which is preliminary data.</text>
</comment>
<feature type="non-terminal residue" evidence="1">
    <location>
        <position position="1"/>
    </location>
</feature>
<dbReference type="Proteomes" id="UP000606786">
    <property type="component" value="Unassembled WGS sequence"/>
</dbReference>
<evidence type="ECO:0000313" key="1">
    <source>
        <dbReference type="EMBL" id="CAD7013468.1"/>
    </source>
</evidence>
<proteinExistence type="predicted"/>
<dbReference type="EMBL" id="CAJHJT010000056">
    <property type="protein sequence ID" value="CAD7013468.1"/>
    <property type="molecule type" value="Genomic_DNA"/>
</dbReference>
<protein>
    <submittedName>
        <fullName evidence="1">(Mediterranean fruit fly) hypothetical protein</fullName>
    </submittedName>
</protein>